<accession>A0ABV8QSL4</accession>
<dbReference type="Proteomes" id="UP001595907">
    <property type="component" value="Unassembled WGS sequence"/>
</dbReference>
<keyword evidence="1" id="KW-0732">Signal</keyword>
<comment type="caution">
    <text evidence="2">The sequence shown here is derived from an EMBL/GenBank/DDBJ whole genome shotgun (WGS) entry which is preliminary data.</text>
</comment>
<dbReference type="EMBL" id="JBHSCZ010000002">
    <property type="protein sequence ID" value="MFC4262652.1"/>
    <property type="molecule type" value="Genomic_DNA"/>
</dbReference>
<dbReference type="SUPFAM" id="SSF57938">
    <property type="entry name" value="DnaJ/Hsp40 cysteine-rich domain"/>
    <property type="match status" value="1"/>
</dbReference>
<dbReference type="InterPro" id="IPR036410">
    <property type="entry name" value="HSP_DnaJ_Cys-rich_dom_sf"/>
</dbReference>
<dbReference type="SUPFAM" id="SSF48452">
    <property type="entry name" value="TPR-like"/>
    <property type="match status" value="1"/>
</dbReference>
<gene>
    <name evidence="2" type="ORF">ACFOWM_07180</name>
</gene>
<feature type="chain" id="PRO_5046595426" description="Molecular chaperone DnaJ" evidence="1">
    <location>
        <begin position="22"/>
        <end position="231"/>
    </location>
</feature>
<keyword evidence="3" id="KW-1185">Reference proteome</keyword>
<protein>
    <recommendedName>
        <fullName evidence="4">Molecular chaperone DnaJ</fullName>
    </recommendedName>
</protein>
<dbReference type="PANTHER" id="PTHR15852:SF54">
    <property type="entry name" value="PROTEIN SSUH2 HOMOLOG"/>
    <property type="match status" value="1"/>
</dbReference>
<reference evidence="3" key="1">
    <citation type="journal article" date="2019" name="Int. J. Syst. Evol. Microbiol.">
        <title>The Global Catalogue of Microorganisms (GCM) 10K type strain sequencing project: providing services to taxonomists for standard genome sequencing and annotation.</title>
        <authorList>
            <consortium name="The Broad Institute Genomics Platform"/>
            <consortium name="The Broad Institute Genome Sequencing Center for Infectious Disease"/>
            <person name="Wu L."/>
            <person name="Ma J."/>
        </authorList>
    </citation>
    <scope>NUCLEOTIDE SEQUENCE [LARGE SCALE GENOMIC DNA]</scope>
    <source>
        <strain evidence="3">CECT 8289</strain>
    </source>
</reference>
<name>A0ABV8QSL4_9BACT</name>
<sequence length="231" mass="25918">MCKKYSLVAIFIFSFSSILNAQNSRDSIMIVKATVEIKEGNLKKAVNYLGKVSTKGKNTKQYLFCRASYYENGNKFDLAQKDYDTLFVTTGDTTFKIKSEKMQLQQIKQNALYAKRKNCYKCHGVGYVIQNKKCNFCNGSRVENYTCNYCNGLGNEKCVNCGGIGKITKTIAISNEGVSSRVIEQIDCERCYGKGSYRCTKCFGNGFIAQYCTQCNGLGIISKNIQCPLHD</sequence>
<organism evidence="2 3">
    <name type="scientific">Ferruginibacter yonginensis</name>
    <dbReference type="NCBI Taxonomy" id="1310416"/>
    <lineage>
        <taxon>Bacteria</taxon>
        <taxon>Pseudomonadati</taxon>
        <taxon>Bacteroidota</taxon>
        <taxon>Chitinophagia</taxon>
        <taxon>Chitinophagales</taxon>
        <taxon>Chitinophagaceae</taxon>
        <taxon>Ferruginibacter</taxon>
    </lineage>
</organism>
<evidence type="ECO:0000256" key="1">
    <source>
        <dbReference type="SAM" id="SignalP"/>
    </source>
</evidence>
<dbReference type="InterPro" id="IPR011990">
    <property type="entry name" value="TPR-like_helical_dom_sf"/>
</dbReference>
<dbReference type="RefSeq" id="WP_379708309.1">
    <property type="nucleotide sequence ID" value="NZ_JBHSCZ010000002.1"/>
</dbReference>
<proteinExistence type="predicted"/>
<feature type="signal peptide" evidence="1">
    <location>
        <begin position="1"/>
        <end position="21"/>
    </location>
</feature>
<dbReference type="PANTHER" id="PTHR15852">
    <property type="entry name" value="PLASTID TRANSCRIPTIONALLY ACTIVE PROTEIN"/>
    <property type="match status" value="1"/>
</dbReference>
<evidence type="ECO:0000313" key="3">
    <source>
        <dbReference type="Proteomes" id="UP001595907"/>
    </source>
</evidence>
<evidence type="ECO:0008006" key="4">
    <source>
        <dbReference type="Google" id="ProtNLM"/>
    </source>
</evidence>
<evidence type="ECO:0000313" key="2">
    <source>
        <dbReference type="EMBL" id="MFC4262652.1"/>
    </source>
</evidence>